<protein>
    <submittedName>
        <fullName evidence="2">Uncharacterized protein</fullName>
    </submittedName>
</protein>
<feature type="region of interest" description="Disordered" evidence="1">
    <location>
        <begin position="1"/>
        <end position="45"/>
    </location>
</feature>
<proteinExistence type="predicted"/>
<evidence type="ECO:0000256" key="1">
    <source>
        <dbReference type="SAM" id="MobiDB-lite"/>
    </source>
</evidence>
<dbReference type="AlphaFoldDB" id="A0A8T0RCU5"/>
<dbReference type="Proteomes" id="UP000823388">
    <property type="component" value="Chromosome 6K"/>
</dbReference>
<name>A0A8T0RCU5_PANVG</name>
<organism evidence="2 3">
    <name type="scientific">Panicum virgatum</name>
    <name type="common">Blackwell switchgrass</name>
    <dbReference type="NCBI Taxonomy" id="38727"/>
    <lineage>
        <taxon>Eukaryota</taxon>
        <taxon>Viridiplantae</taxon>
        <taxon>Streptophyta</taxon>
        <taxon>Embryophyta</taxon>
        <taxon>Tracheophyta</taxon>
        <taxon>Spermatophyta</taxon>
        <taxon>Magnoliopsida</taxon>
        <taxon>Liliopsida</taxon>
        <taxon>Poales</taxon>
        <taxon>Poaceae</taxon>
        <taxon>PACMAD clade</taxon>
        <taxon>Panicoideae</taxon>
        <taxon>Panicodae</taxon>
        <taxon>Paniceae</taxon>
        <taxon>Panicinae</taxon>
        <taxon>Panicum</taxon>
        <taxon>Panicum sect. Hiantes</taxon>
    </lineage>
</organism>
<comment type="caution">
    <text evidence="2">The sequence shown here is derived from an EMBL/GenBank/DDBJ whole genome shotgun (WGS) entry which is preliminary data.</text>
</comment>
<evidence type="ECO:0000313" key="3">
    <source>
        <dbReference type="Proteomes" id="UP000823388"/>
    </source>
</evidence>
<dbReference type="EMBL" id="CM029047">
    <property type="protein sequence ID" value="KAG2583294.1"/>
    <property type="molecule type" value="Genomic_DNA"/>
</dbReference>
<sequence>MLHPDANRSRQHNNSNSSAASTMVSHRLSSSRRCSPNPSRGSSQAALLGAHLRDVRTRAEHDLALVDVDSTEGSDPAAPADLRLLPTAFLATRDGRADAALLIYKEEARDAPFDPCSRTLSYHLCHFDGREEESVWWSAAYRRLVCELSACRRGTWLTVLQRHLLFHGKLPCTRLILRSDAWMWWIGLFKLLCAGLQGRCVAF</sequence>
<keyword evidence="3" id="KW-1185">Reference proteome</keyword>
<feature type="compositionally biased region" description="Low complexity" evidence="1">
    <location>
        <begin position="12"/>
        <end position="43"/>
    </location>
</feature>
<accession>A0A8T0RCU5</accession>
<gene>
    <name evidence="2" type="ORF">PVAP13_6KG137642</name>
</gene>
<reference evidence="2" key="1">
    <citation type="submission" date="2020-05" db="EMBL/GenBank/DDBJ databases">
        <title>WGS assembly of Panicum virgatum.</title>
        <authorList>
            <person name="Lovell J.T."/>
            <person name="Jenkins J."/>
            <person name="Shu S."/>
            <person name="Juenger T.E."/>
            <person name="Schmutz J."/>
        </authorList>
    </citation>
    <scope>NUCLEOTIDE SEQUENCE</scope>
    <source>
        <strain evidence="2">AP13</strain>
    </source>
</reference>
<evidence type="ECO:0000313" key="2">
    <source>
        <dbReference type="EMBL" id="KAG2583294.1"/>
    </source>
</evidence>